<dbReference type="InterPro" id="IPR036812">
    <property type="entry name" value="NAD(P)_OxRdtase_dom_sf"/>
</dbReference>
<proteinExistence type="predicted"/>
<dbReference type="InterPro" id="IPR020471">
    <property type="entry name" value="AKR"/>
</dbReference>
<gene>
    <name evidence="3" type="ORF">GCM10023200_06550</name>
</gene>
<evidence type="ECO:0000256" key="1">
    <source>
        <dbReference type="ARBA" id="ARBA00023002"/>
    </source>
</evidence>
<dbReference type="EMBL" id="BAABHO010000004">
    <property type="protein sequence ID" value="GAA4776560.1"/>
    <property type="molecule type" value="Genomic_DNA"/>
</dbReference>
<dbReference type="Pfam" id="PF00248">
    <property type="entry name" value="Aldo_ket_red"/>
    <property type="match status" value="1"/>
</dbReference>
<dbReference type="PANTHER" id="PTHR43625:SF40">
    <property type="entry name" value="ALDO-KETO REDUCTASE YAKC [NADP(+)]"/>
    <property type="match status" value="1"/>
</dbReference>
<dbReference type="CDD" id="cd19088">
    <property type="entry name" value="AKR_AKR13B1"/>
    <property type="match status" value="1"/>
</dbReference>
<dbReference type="PRINTS" id="PR00069">
    <property type="entry name" value="ALDKETRDTASE"/>
</dbReference>
<sequence>MTVDATDAGSIRLAGRDVPRLGFGAMRLPGPGVWGPPPDRDRAIAVCRRAVELGVRVIDTAWYYGTPDQDVANEVLAEALRPYPEDLVFVTKLGGRRTDDAGWAPALRPEQLREGCERDLRVLGLEQVPVVHFRWLDEGGPDAVPFADALGTMLELRDEGKIGAIGLSNVDVDQIRTASRLTDVASVSNPYSPLQRDDEPVVEHCDAEGIPYLPFFPLAIGAVADPGAVADVAGEVGATPAQVALAWLLHRSPRMLPIPGTGDPAHLEENVGAGALRLPDEALARLDAAGRTTDN</sequence>
<dbReference type="PANTHER" id="PTHR43625">
    <property type="entry name" value="AFLATOXIN B1 ALDEHYDE REDUCTASE"/>
    <property type="match status" value="1"/>
</dbReference>
<evidence type="ECO:0000313" key="4">
    <source>
        <dbReference type="Proteomes" id="UP001500928"/>
    </source>
</evidence>
<dbReference type="InterPro" id="IPR050791">
    <property type="entry name" value="Aldo-Keto_reductase"/>
</dbReference>
<evidence type="ECO:0000259" key="2">
    <source>
        <dbReference type="Pfam" id="PF00248"/>
    </source>
</evidence>
<dbReference type="Gene3D" id="3.20.20.100">
    <property type="entry name" value="NADP-dependent oxidoreductase domain"/>
    <property type="match status" value="1"/>
</dbReference>
<dbReference type="RefSeq" id="WP_345410974.1">
    <property type="nucleotide sequence ID" value="NZ_BAABHO010000004.1"/>
</dbReference>
<reference evidence="4" key="1">
    <citation type="journal article" date="2019" name="Int. J. Syst. Evol. Microbiol.">
        <title>The Global Catalogue of Microorganisms (GCM) 10K type strain sequencing project: providing services to taxonomists for standard genome sequencing and annotation.</title>
        <authorList>
            <consortium name="The Broad Institute Genomics Platform"/>
            <consortium name="The Broad Institute Genome Sequencing Center for Infectious Disease"/>
            <person name="Wu L."/>
            <person name="Ma J."/>
        </authorList>
    </citation>
    <scope>NUCLEOTIDE SEQUENCE [LARGE SCALE GENOMIC DNA]</scope>
    <source>
        <strain evidence="4">JCM 17979</strain>
    </source>
</reference>
<evidence type="ECO:0000313" key="3">
    <source>
        <dbReference type="EMBL" id="GAA4776560.1"/>
    </source>
</evidence>
<dbReference type="Proteomes" id="UP001500928">
    <property type="component" value="Unassembled WGS sequence"/>
</dbReference>
<feature type="domain" description="NADP-dependent oxidoreductase" evidence="2">
    <location>
        <begin position="20"/>
        <end position="289"/>
    </location>
</feature>
<keyword evidence="1" id="KW-0560">Oxidoreductase</keyword>
<keyword evidence="4" id="KW-1185">Reference proteome</keyword>
<accession>A0ABP9AAU3</accession>
<dbReference type="InterPro" id="IPR023210">
    <property type="entry name" value="NADP_OxRdtase_dom"/>
</dbReference>
<dbReference type="NCBIfam" id="NF007695">
    <property type="entry name" value="PRK10376.1"/>
    <property type="match status" value="1"/>
</dbReference>
<protein>
    <submittedName>
        <fullName evidence="3">Oxidoreductase</fullName>
    </submittedName>
</protein>
<comment type="caution">
    <text evidence="3">The sequence shown here is derived from an EMBL/GenBank/DDBJ whole genome shotgun (WGS) entry which is preliminary data.</text>
</comment>
<dbReference type="SUPFAM" id="SSF51430">
    <property type="entry name" value="NAD(P)-linked oxidoreductase"/>
    <property type="match status" value="1"/>
</dbReference>
<organism evidence="3 4">
    <name type="scientific">Actinomycetospora chlora</name>
    <dbReference type="NCBI Taxonomy" id="663608"/>
    <lineage>
        <taxon>Bacteria</taxon>
        <taxon>Bacillati</taxon>
        <taxon>Actinomycetota</taxon>
        <taxon>Actinomycetes</taxon>
        <taxon>Pseudonocardiales</taxon>
        <taxon>Pseudonocardiaceae</taxon>
        <taxon>Actinomycetospora</taxon>
    </lineage>
</organism>
<name>A0ABP9AAU3_9PSEU</name>